<organism evidence="2 3">
    <name type="scientific">Zea mays</name>
    <name type="common">Maize</name>
    <dbReference type="NCBI Taxonomy" id="4577"/>
    <lineage>
        <taxon>Eukaryota</taxon>
        <taxon>Viridiplantae</taxon>
        <taxon>Streptophyta</taxon>
        <taxon>Embryophyta</taxon>
        <taxon>Tracheophyta</taxon>
        <taxon>Spermatophyta</taxon>
        <taxon>Magnoliopsida</taxon>
        <taxon>Liliopsida</taxon>
        <taxon>Poales</taxon>
        <taxon>Poaceae</taxon>
        <taxon>PACMAD clade</taxon>
        <taxon>Panicoideae</taxon>
        <taxon>Andropogonodae</taxon>
        <taxon>Andropogoneae</taxon>
        <taxon>Tripsacinae</taxon>
        <taxon>Zea</taxon>
    </lineage>
</organism>
<dbReference type="Proteomes" id="UP000007305">
    <property type="component" value="Chromosome 1"/>
</dbReference>
<accession>A0A804LL32</accession>
<dbReference type="InParanoid" id="A0A804LL32"/>
<name>A0A804LL32_MAIZE</name>
<dbReference type="AlphaFoldDB" id="A0A804LL32"/>
<reference evidence="3" key="1">
    <citation type="submission" date="2015-12" db="EMBL/GenBank/DDBJ databases">
        <title>Update maize B73 reference genome by single molecule sequencing technologies.</title>
        <authorList>
            <consortium name="Maize Genome Sequencing Project"/>
            <person name="Ware D."/>
        </authorList>
    </citation>
    <scope>NUCLEOTIDE SEQUENCE [LARGE SCALE GENOMIC DNA]</scope>
    <source>
        <strain evidence="3">cv. B73</strain>
    </source>
</reference>
<feature type="region of interest" description="Disordered" evidence="1">
    <location>
        <begin position="54"/>
        <end position="74"/>
    </location>
</feature>
<evidence type="ECO:0000313" key="3">
    <source>
        <dbReference type="Proteomes" id="UP000007305"/>
    </source>
</evidence>
<feature type="region of interest" description="Disordered" evidence="1">
    <location>
        <begin position="172"/>
        <end position="245"/>
    </location>
</feature>
<evidence type="ECO:0000256" key="1">
    <source>
        <dbReference type="SAM" id="MobiDB-lite"/>
    </source>
</evidence>
<proteinExistence type="predicted"/>
<evidence type="ECO:0000313" key="2">
    <source>
        <dbReference type="EnsemblPlants" id="Zm00001eb018540_P001"/>
    </source>
</evidence>
<protein>
    <submittedName>
        <fullName evidence="2">Uncharacterized protein</fullName>
    </submittedName>
</protein>
<sequence>MRAAVAARRNKIDIGSAVLWGREEEVGAVHGKGARPTATMAGRCGVEQIPARSRPWSRGLDNHGREGRAAAFQGSKRQGVSSGLSYGAGRALLGGLGWGSSTVGFFWAPWLPAAESRELAGRNTSGALRREGRKDLRPWTGRFAGAPWTTARRMSPGNGSCCSTPWTWSSAALGGAPARSREEDRNRELAPRGQEGRSAASHPSKASNSREQGGRRPPWLGAGREIGVRASRHGREGTGAWTPWIQGGSSLRAAVWKKGAGKKKMAARGVDE</sequence>
<dbReference type="Gramene" id="Zm00001eb018540_T001">
    <property type="protein sequence ID" value="Zm00001eb018540_P001"/>
    <property type="gene ID" value="Zm00001eb018540"/>
</dbReference>
<keyword evidence="3" id="KW-1185">Reference proteome</keyword>
<reference evidence="2" key="3">
    <citation type="submission" date="2021-05" db="UniProtKB">
        <authorList>
            <consortium name="EnsemblPlants"/>
        </authorList>
    </citation>
    <scope>IDENTIFICATION</scope>
    <source>
        <strain evidence="2">cv. B73</strain>
    </source>
</reference>
<reference evidence="2" key="2">
    <citation type="submission" date="2019-07" db="EMBL/GenBank/DDBJ databases">
        <authorList>
            <person name="Seetharam A."/>
            <person name="Woodhouse M."/>
            <person name="Cannon E."/>
        </authorList>
    </citation>
    <scope>NUCLEOTIDE SEQUENCE [LARGE SCALE GENOMIC DNA]</scope>
    <source>
        <strain evidence="2">cv. B73</strain>
    </source>
</reference>
<dbReference type="EnsemblPlants" id="Zm00001eb018540_T001">
    <property type="protein sequence ID" value="Zm00001eb018540_P001"/>
    <property type="gene ID" value="Zm00001eb018540"/>
</dbReference>
<feature type="compositionally biased region" description="Basic and acidic residues" evidence="1">
    <location>
        <begin position="179"/>
        <end position="190"/>
    </location>
</feature>